<dbReference type="InterPro" id="IPR043133">
    <property type="entry name" value="GTP-CH-I_C/QueF"/>
</dbReference>
<feature type="binding site" evidence="5">
    <location>
        <position position="147"/>
    </location>
    <ligand>
        <name>Zn(2+)</name>
        <dbReference type="ChEBI" id="CHEBI:29105"/>
    </ligand>
</feature>
<evidence type="ECO:0000256" key="3">
    <source>
        <dbReference type="ARBA" id="ARBA00022563"/>
    </source>
</evidence>
<dbReference type="EMBL" id="DQWE01000280">
    <property type="protein sequence ID" value="HDI83304.1"/>
    <property type="molecule type" value="Genomic_DNA"/>
</dbReference>
<dbReference type="Gene3D" id="3.30.1130.10">
    <property type="match status" value="1"/>
</dbReference>
<dbReference type="GO" id="GO:0006729">
    <property type="term" value="P:tetrahydrobiopterin biosynthetic process"/>
    <property type="evidence" value="ECO:0007669"/>
    <property type="project" value="TreeGrafter"/>
</dbReference>
<evidence type="ECO:0000313" key="7">
    <source>
        <dbReference type="EMBL" id="HDI83304.1"/>
    </source>
</evidence>
<comment type="caution">
    <text evidence="7">The sequence shown here is derived from an EMBL/GenBank/DDBJ whole genome shotgun (WGS) entry which is preliminary data.</text>
</comment>
<dbReference type="InterPro" id="IPR001474">
    <property type="entry name" value="GTP_CycHdrlase_I"/>
</dbReference>
<evidence type="ECO:0000256" key="1">
    <source>
        <dbReference type="ARBA" id="ARBA00001052"/>
    </source>
</evidence>
<dbReference type="EC" id="3.5.4.16" evidence="5"/>
<dbReference type="PROSITE" id="PS00860">
    <property type="entry name" value="GTP_CYCLOHYDROL_1_2"/>
    <property type="match status" value="1"/>
</dbReference>
<dbReference type="NCBIfam" id="NF006826">
    <property type="entry name" value="PRK09347.1-3"/>
    <property type="match status" value="1"/>
</dbReference>
<accession>A0A7C0ZLB9</accession>
<dbReference type="NCBIfam" id="NF006825">
    <property type="entry name" value="PRK09347.1-2"/>
    <property type="match status" value="1"/>
</dbReference>
<keyword evidence="5" id="KW-0862">Zinc</keyword>
<dbReference type="GO" id="GO:0006730">
    <property type="term" value="P:one-carbon metabolic process"/>
    <property type="evidence" value="ECO:0007669"/>
    <property type="project" value="UniProtKB-UniRule"/>
</dbReference>
<dbReference type="Pfam" id="PF01227">
    <property type="entry name" value="GTP_cyclohydroI"/>
    <property type="match status" value="1"/>
</dbReference>
<keyword evidence="5" id="KW-0547">Nucleotide-binding</keyword>
<dbReference type="NCBIfam" id="TIGR00063">
    <property type="entry name" value="folE"/>
    <property type="match status" value="1"/>
</dbReference>
<keyword evidence="5" id="KW-0342">GTP-binding</keyword>
<dbReference type="InterPro" id="IPR043134">
    <property type="entry name" value="GTP-CH-I_N"/>
</dbReference>
<dbReference type="GO" id="GO:0005737">
    <property type="term" value="C:cytoplasm"/>
    <property type="evidence" value="ECO:0007669"/>
    <property type="project" value="TreeGrafter"/>
</dbReference>
<dbReference type="PANTHER" id="PTHR11109">
    <property type="entry name" value="GTP CYCLOHYDROLASE I"/>
    <property type="match status" value="1"/>
</dbReference>
<proteinExistence type="inferred from homology"/>
<reference evidence="7" key="1">
    <citation type="journal article" date="2020" name="mSystems">
        <title>Genome- and Community-Level Interaction Insights into Carbon Utilization and Element Cycling Functions of Hydrothermarchaeota in Hydrothermal Sediment.</title>
        <authorList>
            <person name="Zhou Z."/>
            <person name="Liu Y."/>
            <person name="Xu W."/>
            <person name="Pan J."/>
            <person name="Luo Z.H."/>
            <person name="Li M."/>
        </authorList>
    </citation>
    <scope>NUCLEOTIDE SEQUENCE [LARGE SCALE GENOMIC DNA]</scope>
    <source>
        <strain evidence="7">HyVt-102</strain>
    </source>
</reference>
<dbReference type="HAMAP" id="MF_00223">
    <property type="entry name" value="FolE"/>
    <property type="match status" value="1"/>
</dbReference>
<dbReference type="InterPro" id="IPR020602">
    <property type="entry name" value="GTP_CycHdrlase_I_dom"/>
</dbReference>
<comment type="subunit">
    <text evidence="5">Homopolymer.</text>
</comment>
<dbReference type="AlphaFoldDB" id="A0A7C0ZLB9"/>
<keyword evidence="5" id="KW-0479">Metal-binding</keyword>
<organism evidence="7">
    <name type="scientific">candidate division WOR-3 bacterium</name>
    <dbReference type="NCBI Taxonomy" id="2052148"/>
    <lineage>
        <taxon>Bacteria</taxon>
        <taxon>Bacteria division WOR-3</taxon>
    </lineage>
</organism>
<dbReference type="GO" id="GO:0005525">
    <property type="term" value="F:GTP binding"/>
    <property type="evidence" value="ECO:0007669"/>
    <property type="project" value="UniProtKB-KW"/>
</dbReference>
<dbReference type="GO" id="GO:0046654">
    <property type="term" value="P:tetrahydrofolate biosynthetic process"/>
    <property type="evidence" value="ECO:0007669"/>
    <property type="project" value="UniProtKB-UniRule"/>
</dbReference>
<comment type="catalytic activity">
    <reaction evidence="1 5">
        <text>GTP + H2O = 7,8-dihydroneopterin 3'-triphosphate + formate + H(+)</text>
        <dbReference type="Rhea" id="RHEA:17473"/>
        <dbReference type="ChEBI" id="CHEBI:15377"/>
        <dbReference type="ChEBI" id="CHEBI:15378"/>
        <dbReference type="ChEBI" id="CHEBI:15740"/>
        <dbReference type="ChEBI" id="CHEBI:37565"/>
        <dbReference type="ChEBI" id="CHEBI:58462"/>
        <dbReference type="EC" id="3.5.4.16"/>
    </reaction>
</comment>
<evidence type="ECO:0000256" key="4">
    <source>
        <dbReference type="ARBA" id="ARBA00022801"/>
    </source>
</evidence>
<name>A0A7C0ZLB9_UNCW3</name>
<evidence type="ECO:0000259" key="6">
    <source>
        <dbReference type="Pfam" id="PF01227"/>
    </source>
</evidence>
<sequence length="184" mass="21356">MDTKRIEKAVRDILIAIGEDPEREGLKDTPRRVAKLYSEIFKGIWEDAGKNIKVYKQVNYDEIIIVKDIPFYSMCEHHLLPFFGKIHIAYIPRDNRITGFSNLLEFVDTASRRPQIQERLTQEIADTIMRVLNPLGVFVIVEARQLCLEMQGKKRTGEYTVTSAIRGAFKREATRLEALNLMRE</sequence>
<dbReference type="FunFam" id="1.10.286.10:FF:000001">
    <property type="entry name" value="GTP cyclohydrolase 1"/>
    <property type="match status" value="1"/>
</dbReference>
<dbReference type="GO" id="GO:0003934">
    <property type="term" value="F:GTP cyclohydrolase I activity"/>
    <property type="evidence" value="ECO:0007669"/>
    <property type="project" value="UniProtKB-UniRule"/>
</dbReference>
<evidence type="ECO:0000256" key="2">
    <source>
        <dbReference type="ARBA" id="ARBA00005080"/>
    </source>
</evidence>
<comment type="similarity">
    <text evidence="5">Belongs to the GTP cyclohydrolase I family.</text>
</comment>
<dbReference type="PANTHER" id="PTHR11109:SF7">
    <property type="entry name" value="GTP CYCLOHYDROLASE 1"/>
    <property type="match status" value="1"/>
</dbReference>
<feature type="domain" description="GTP cyclohydrolase I" evidence="6">
    <location>
        <begin position="6"/>
        <end position="181"/>
    </location>
</feature>
<dbReference type="Proteomes" id="UP000885847">
    <property type="component" value="Unassembled WGS sequence"/>
</dbReference>
<gene>
    <name evidence="5 7" type="primary">folE</name>
    <name evidence="7" type="ORF">ENF18_05885</name>
</gene>
<feature type="binding site" evidence="5">
    <location>
        <position position="75"/>
    </location>
    <ligand>
        <name>Zn(2+)</name>
        <dbReference type="ChEBI" id="CHEBI:29105"/>
    </ligand>
</feature>
<dbReference type="GO" id="GO:0008270">
    <property type="term" value="F:zinc ion binding"/>
    <property type="evidence" value="ECO:0007669"/>
    <property type="project" value="UniProtKB-UniRule"/>
</dbReference>
<dbReference type="UniPathway" id="UPA00848">
    <property type="reaction ID" value="UER00151"/>
</dbReference>
<keyword evidence="4 5" id="KW-0378">Hydrolase</keyword>
<comment type="pathway">
    <text evidence="2 5">Cofactor biosynthesis; 7,8-dihydroneopterin triphosphate biosynthesis; 7,8-dihydroneopterin triphosphate from GTP: step 1/1.</text>
</comment>
<dbReference type="Gene3D" id="1.10.286.10">
    <property type="match status" value="1"/>
</dbReference>
<evidence type="ECO:0000256" key="5">
    <source>
        <dbReference type="HAMAP-Rule" id="MF_00223"/>
    </source>
</evidence>
<dbReference type="InterPro" id="IPR018234">
    <property type="entry name" value="GTP_CycHdrlase_I_CS"/>
</dbReference>
<dbReference type="SUPFAM" id="SSF55620">
    <property type="entry name" value="Tetrahydrobiopterin biosynthesis enzymes-like"/>
    <property type="match status" value="1"/>
</dbReference>
<dbReference type="FunFam" id="3.30.1130.10:FF:000001">
    <property type="entry name" value="GTP cyclohydrolase 1"/>
    <property type="match status" value="1"/>
</dbReference>
<keyword evidence="3 5" id="KW-0554">One-carbon metabolism</keyword>
<protein>
    <recommendedName>
        <fullName evidence="5">GTP cyclohydrolase 1</fullName>
        <ecNumber evidence="5">3.5.4.16</ecNumber>
    </recommendedName>
    <alternativeName>
        <fullName evidence="5">GTP cyclohydrolase I</fullName>
        <shortName evidence="5">GTP-CH-I</shortName>
    </alternativeName>
</protein>
<dbReference type="PROSITE" id="PS00859">
    <property type="entry name" value="GTP_CYCLOHYDROL_1_1"/>
    <property type="match status" value="1"/>
</dbReference>
<feature type="binding site" evidence="5">
    <location>
        <position position="78"/>
    </location>
    <ligand>
        <name>Zn(2+)</name>
        <dbReference type="ChEBI" id="CHEBI:29105"/>
    </ligand>
</feature>